<evidence type="ECO:0000256" key="2">
    <source>
        <dbReference type="SAM" id="Phobius"/>
    </source>
</evidence>
<dbReference type="Pfam" id="PF11902">
    <property type="entry name" value="DUF3422"/>
    <property type="match status" value="1"/>
</dbReference>
<reference evidence="3 4" key="1">
    <citation type="submission" date="2016-12" db="EMBL/GenBank/DDBJ databases">
        <title>Comparison of Traditional DNA-DNA Hybridization with In Silico Genomic Analysis.</title>
        <authorList>
            <person name="Nicholson A.C."/>
            <person name="Humrighouse B.W."/>
            <person name="Graziano J."/>
            <person name="Lasker B."/>
            <person name="Whitney A.M."/>
            <person name="Mcquiston J.R."/>
        </authorList>
    </citation>
    <scope>NUCLEOTIDE SEQUENCE [LARGE SCALE GENOMIC DNA]</scope>
    <source>
        <strain evidence="3 4">H2240</strain>
    </source>
</reference>
<dbReference type="AlphaFoldDB" id="A0A212AF85"/>
<keyword evidence="2" id="KW-1133">Transmembrane helix</keyword>
<keyword evidence="2" id="KW-0812">Transmembrane</keyword>
<evidence type="ECO:0000313" key="4">
    <source>
        <dbReference type="Proteomes" id="UP000196878"/>
    </source>
</evidence>
<evidence type="ECO:0008006" key="5">
    <source>
        <dbReference type="Google" id="ProtNLM"/>
    </source>
</evidence>
<dbReference type="OrthoDB" id="9767470at2"/>
<sequence>MPELADHPLRRTLSDELHARPSPPVPVPAEAFYIALTPASPIGPRDRTAERAHLAELLARYDLPAPPPGATHFTGQIGDAVLKWESHAEVFSYTVIMPRLGAVPFSPEALIPAEWLASAPGLRLVSACFRVEEMPETEAALSQKLSNWFVAESLAAARVIDRHAVAASDFRLDEAGHTRFALFVEHGTGPRRVGRLLQRLCEIELYATLSLLGFAAAQRIAAPMAEIDARLTAIVSGLATGGTSAEETLGQLLSVSSELEGLIAGESFRFGATGAYEAIVHHRVTALREERIPGYQTFAEFMQRRYDPAMRTARSAERRLTSMADRAERAGDLLRTRVDVGRSAQSQALLASMDRRSDQQLRLQHTVEGLSIAAISYYAVSLASYLLLPFAEMWHLPKSLLTAGLVPVIMLGVALMLRRIRAGFHD</sequence>
<feature type="compositionally biased region" description="Basic and acidic residues" evidence="1">
    <location>
        <begin position="1"/>
        <end position="19"/>
    </location>
</feature>
<accession>A0A212AF85</accession>
<protein>
    <recommendedName>
        <fullName evidence="5">Egg lysin</fullName>
    </recommendedName>
</protein>
<name>A0A212AF85_9RHOB</name>
<dbReference type="InterPro" id="IPR021830">
    <property type="entry name" value="DUF3422"/>
</dbReference>
<feature type="transmembrane region" description="Helical" evidence="2">
    <location>
        <begin position="400"/>
        <end position="417"/>
    </location>
</feature>
<dbReference type="RefSeq" id="WP_088213994.1">
    <property type="nucleotide sequence ID" value="NZ_NIPW01000005.1"/>
</dbReference>
<keyword evidence="4" id="KW-1185">Reference proteome</keyword>
<gene>
    <name evidence="3" type="ORF">CDV49_02445</name>
</gene>
<dbReference type="EMBL" id="NIPW01000005">
    <property type="protein sequence ID" value="OWJ80160.1"/>
    <property type="molecule type" value="Genomic_DNA"/>
</dbReference>
<evidence type="ECO:0000256" key="1">
    <source>
        <dbReference type="SAM" id="MobiDB-lite"/>
    </source>
</evidence>
<feature type="region of interest" description="Disordered" evidence="1">
    <location>
        <begin position="1"/>
        <end position="21"/>
    </location>
</feature>
<comment type="caution">
    <text evidence="3">The sequence shown here is derived from an EMBL/GenBank/DDBJ whole genome shotgun (WGS) entry which is preliminary data.</text>
</comment>
<keyword evidence="2" id="KW-0472">Membrane</keyword>
<dbReference type="Proteomes" id="UP000196878">
    <property type="component" value="Unassembled WGS sequence"/>
</dbReference>
<proteinExistence type="predicted"/>
<organism evidence="3 4">
    <name type="scientific">Haematobacter genomosp. 1</name>
    <dbReference type="NCBI Taxonomy" id="366618"/>
    <lineage>
        <taxon>Bacteria</taxon>
        <taxon>Pseudomonadati</taxon>
        <taxon>Pseudomonadota</taxon>
        <taxon>Alphaproteobacteria</taxon>
        <taxon>Rhodobacterales</taxon>
        <taxon>Paracoccaceae</taxon>
        <taxon>Haematobacter</taxon>
    </lineage>
</organism>
<evidence type="ECO:0000313" key="3">
    <source>
        <dbReference type="EMBL" id="OWJ80160.1"/>
    </source>
</evidence>